<dbReference type="InParanoid" id="I3N5A9"/>
<evidence type="ECO:0000256" key="2">
    <source>
        <dbReference type="ARBA" id="ARBA00004932"/>
    </source>
</evidence>
<dbReference type="GO" id="GO:0045337">
    <property type="term" value="P:farnesyl diphosphate biosynthetic process"/>
    <property type="evidence" value="ECO:0007669"/>
    <property type="project" value="TreeGrafter"/>
</dbReference>
<comment type="pathway">
    <text evidence="3">Isoprenoid biosynthesis; farnesyl diphosphate biosynthesis; farnesyl diphosphate from geranyl diphosphate and isopentenyl diphosphate: step 1/1.</text>
</comment>
<dbReference type="HOGENOM" id="CLU_028376_0_1_1"/>
<dbReference type="STRING" id="43179.ENSSTOP00000019555"/>
<dbReference type="AlphaFoldDB" id="I3N5A9"/>
<dbReference type="PANTHER" id="PTHR11525">
    <property type="entry name" value="FARNESYL-PYROPHOSPHATE SYNTHETASE"/>
    <property type="match status" value="1"/>
</dbReference>
<comment type="cofactor">
    <cofactor evidence="1">
        <name>Mg(2+)</name>
        <dbReference type="ChEBI" id="CHEBI:18420"/>
    </cofactor>
</comment>
<dbReference type="PANTHER" id="PTHR11525:SF0">
    <property type="entry name" value="FARNESYL PYROPHOSPHATE SYNTHASE"/>
    <property type="match status" value="1"/>
</dbReference>
<dbReference type="GO" id="GO:0004161">
    <property type="term" value="F:dimethylallyltranstransferase activity"/>
    <property type="evidence" value="ECO:0007669"/>
    <property type="project" value="TreeGrafter"/>
</dbReference>
<dbReference type="EMBL" id="AGTP01093895">
    <property type="status" value="NOT_ANNOTATED_CDS"/>
    <property type="molecule type" value="Genomic_DNA"/>
</dbReference>
<keyword evidence="6" id="KW-0460">Magnesium</keyword>
<reference evidence="11" key="3">
    <citation type="submission" date="2025-09" db="UniProtKB">
        <authorList>
            <consortium name="Ensembl"/>
        </authorList>
    </citation>
    <scope>IDENTIFICATION</scope>
</reference>
<proteinExistence type="predicted"/>
<evidence type="ECO:0000256" key="9">
    <source>
        <dbReference type="ARBA" id="ARBA00032448"/>
    </source>
</evidence>
<dbReference type="InterPro" id="IPR000092">
    <property type="entry name" value="Polyprenyl_synt"/>
</dbReference>
<evidence type="ECO:0000256" key="4">
    <source>
        <dbReference type="ARBA" id="ARBA00022679"/>
    </source>
</evidence>
<name>I3N5A9_ICTTR</name>
<evidence type="ECO:0000313" key="11">
    <source>
        <dbReference type="Ensembl" id="ENSSTOP00000019555.2"/>
    </source>
</evidence>
<dbReference type="InterPro" id="IPR039702">
    <property type="entry name" value="FPS1-like"/>
</dbReference>
<evidence type="ECO:0000256" key="8">
    <source>
        <dbReference type="ARBA" id="ARBA00032424"/>
    </source>
</evidence>
<dbReference type="Proteomes" id="UP000005215">
    <property type="component" value="Unassembled WGS sequence"/>
</dbReference>
<dbReference type="GeneTree" id="ENSGT00900000141074"/>
<comment type="pathway">
    <text evidence="2">Isoprenoid biosynthesis; geranyl diphosphate biosynthesis; geranyl diphosphate from dimethylallyl diphosphate and isopentenyl diphosphate: step 1/1.</text>
</comment>
<dbReference type="GO" id="GO:0005737">
    <property type="term" value="C:cytoplasm"/>
    <property type="evidence" value="ECO:0007669"/>
    <property type="project" value="TreeGrafter"/>
</dbReference>
<reference evidence="11" key="2">
    <citation type="submission" date="2025-08" db="UniProtKB">
        <authorList>
            <consortium name="Ensembl"/>
        </authorList>
    </citation>
    <scope>IDENTIFICATION</scope>
</reference>
<dbReference type="GO" id="GO:0004337">
    <property type="term" value="F:(2E,6E)-farnesyl diphosphate synthase activity"/>
    <property type="evidence" value="ECO:0007669"/>
    <property type="project" value="TreeGrafter"/>
</dbReference>
<evidence type="ECO:0000256" key="7">
    <source>
        <dbReference type="ARBA" id="ARBA00032380"/>
    </source>
</evidence>
<sequence length="204" mass="23295">MDATLTLRGQLCWYQKPGIGLDAINDSLLLEFYCRDQSYYLNLIELFLQSSYQMEIGQTLDFITASRSKSIVKYKTAFPSFYLPIAAAMYMAGIDGEKEHANAKKILMQMGEFFQIQDDDLDLFGDPSCSWLVVQCLQRATPEQCQILQDNYGQKDTKKVVQVRALDEEMNLPAVFSNLIEQYAAPLPPTIFLGLANKIYKRKK</sequence>
<dbReference type="Pfam" id="PF00348">
    <property type="entry name" value="polyprenyl_synt"/>
    <property type="match status" value="1"/>
</dbReference>
<keyword evidence="12" id="KW-1185">Reference proteome</keyword>
<evidence type="ECO:0000256" key="6">
    <source>
        <dbReference type="ARBA" id="ARBA00022842"/>
    </source>
</evidence>
<evidence type="ECO:0000256" key="1">
    <source>
        <dbReference type="ARBA" id="ARBA00001946"/>
    </source>
</evidence>
<keyword evidence="4" id="KW-0808">Transferase</keyword>
<dbReference type="GO" id="GO:0046872">
    <property type="term" value="F:metal ion binding"/>
    <property type="evidence" value="ECO:0007669"/>
    <property type="project" value="UniProtKB-KW"/>
</dbReference>
<evidence type="ECO:0000256" key="3">
    <source>
        <dbReference type="ARBA" id="ARBA00005035"/>
    </source>
</evidence>
<evidence type="ECO:0000256" key="5">
    <source>
        <dbReference type="ARBA" id="ARBA00022723"/>
    </source>
</evidence>
<reference evidence="12" key="1">
    <citation type="submission" date="2011-11" db="EMBL/GenBank/DDBJ databases">
        <title>The Draft Genome of Spermophilus tridecemlineatus.</title>
        <authorList>
            <consortium name="The Broad Institute Genome Assembly &amp; Analysis Group"/>
            <consortium name="Computational R&amp;D Group"/>
            <consortium name="and Sequencing Platform"/>
            <person name="Di Palma F."/>
            <person name="Alfoldi J."/>
            <person name="Johnson J."/>
            <person name="Berlin A."/>
            <person name="Gnerre S."/>
            <person name="Jaffe D."/>
            <person name="MacCallum I."/>
            <person name="Young S."/>
            <person name="Walker B.J."/>
            <person name="Lindblad-Toh K."/>
        </authorList>
    </citation>
    <scope>NUCLEOTIDE SEQUENCE [LARGE SCALE GENOMIC DNA]</scope>
</reference>
<organism evidence="11 12">
    <name type="scientific">Ictidomys tridecemlineatus</name>
    <name type="common">Thirteen-lined ground squirrel</name>
    <name type="synonym">Spermophilus tridecemlineatus</name>
    <dbReference type="NCBI Taxonomy" id="43179"/>
    <lineage>
        <taxon>Eukaryota</taxon>
        <taxon>Metazoa</taxon>
        <taxon>Chordata</taxon>
        <taxon>Craniata</taxon>
        <taxon>Vertebrata</taxon>
        <taxon>Euteleostomi</taxon>
        <taxon>Mammalia</taxon>
        <taxon>Eutheria</taxon>
        <taxon>Euarchontoglires</taxon>
        <taxon>Glires</taxon>
        <taxon>Rodentia</taxon>
        <taxon>Sciuromorpha</taxon>
        <taxon>Sciuridae</taxon>
        <taxon>Xerinae</taxon>
        <taxon>Marmotini</taxon>
        <taxon>Ictidomys</taxon>
    </lineage>
</organism>
<accession>I3N5A9</accession>
<dbReference type="InterPro" id="IPR008949">
    <property type="entry name" value="Isoprenoid_synthase_dom_sf"/>
</dbReference>
<evidence type="ECO:0000256" key="10">
    <source>
        <dbReference type="ARBA" id="ARBA00032873"/>
    </source>
</evidence>
<dbReference type="Ensembl" id="ENSSTOT00000026864.2">
    <property type="protein sequence ID" value="ENSSTOP00000019555.2"/>
    <property type="gene ID" value="ENSSTOG00000029128.2"/>
</dbReference>
<dbReference type="SUPFAM" id="SSF48576">
    <property type="entry name" value="Terpenoid synthases"/>
    <property type="match status" value="1"/>
</dbReference>
<keyword evidence="5" id="KW-0479">Metal-binding</keyword>
<protein>
    <recommendedName>
        <fullName evidence="10">(2E,6E)-farnesyl diphosphate synthase</fullName>
    </recommendedName>
    <alternativeName>
        <fullName evidence="9">Dimethylallyltranstransferase</fullName>
    </alternativeName>
    <alternativeName>
        <fullName evidence="8">Farnesyl diphosphate synthase</fullName>
    </alternativeName>
    <alternativeName>
        <fullName evidence="7">Geranyltranstransferase</fullName>
    </alternativeName>
</protein>
<evidence type="ECO:0000313" key="12">
    <source>
        <dbReference type="Proteomes" id="UP000005215"/>
    </source>
</evidence>
<dbReference type="Gene3D" id="1.10.600.10">
    <property type="entry name" value="Farnesyl Diphosphate Synthase"/>
    <property type="match status" value="1"/>
</dbReference>